<protein>
    <recommendedName>
        <fullName evidence="3">Nucleoside 2-deoxyribosyltransferase</fullName>
    </recommendedName>
</protein>
<gene>
    <name evidence="1" type="ORF">QFZ36_001994</name>
</gene>
<evidence type="ECO:0000313" key="2">
    <source>
        <dbReference type="Proteomes" id="UP001236806"/>
    </source>
</evidence>
<evidence type="ECO:0000313" key="1">
    <source>
        <dbReference type="EMBL" id="MDQ0674433.1"/>
    </source>
</evidence>
<dbReference type="RefSeq" id="WP_306636001.1">
    <property type="nucleotide sequence ID" value="NZ_JAUSXB010000001.1"/>
</dbReference>
<keyword evidence="2" id="KW-1185">Reference proteome</keyword>
<dbReference type="Proteomes" id="UP001236806">
    <property type="component" value="Unassembled WGS sequence"/>
</dbReference>
<accession>A0ABU0PKC9</accession>
<comment type="caution">
    <text evidence="1">The sequence shown here is derived from an EMBL/GenBank/DDBJ whole genome shotgun (WGS) entry which is preliminary data.</text>
</comment>
<reference evidence="1 2" key="1">
    <citation type="submission" date="2023-07" db="EMBL/GenBank/DDBJ databases">
        <title>Comparative genomics of wheat-associated soil bacteria to identify genetic determinants of phenazine resistance.</title>
        <authorList>
            <person name="Mouncey N."/>
        </authorList>
    </citation>
    <scope>NUCLEOTIDE SEQUENCE [LARGE SCALE GENOMIC DNA]</scope>
    <source>
        <strain evidence="1 2">W1I3</strain>
    </source>
</reference>
<sequence>MPNYARVTNPEKVQPVRKSVFIVSPIGVPGSEVYRKAMYALKYIFREALKGDEWEVHRADEGKSPDSIGQHVIRKLYEADLVVADLTGHNPNVFYELAIAHGWRKPVVHLISKGETVPFDIVDQRTIFYDITDLASVEEAVKQLREYAEYAISNTQDLVTPLTSFEMFSQIRADTSDSADAVADVLEQVLDRLSRIEATLVGASQVQRPERTGASAGLQNQYKKLQIYAETLRALDNRSKQDTLELYKVENEMAALLGRSEEFAKLVEHANDAKQA</sequence>
<dbReference type="EMBL" id="JAUSXB010000001">
    <property type="protein sequence ID" value="MDQ0674433.1"/>
    <property type="molecule type" value="Genomic_DNA"/>
</dbReference>
<name>A0ABU0PKC9_9MICC</name>
<dbReference type="Gene3D" id="3.40.50.450">
    <property type="match status" value="1"/>
</dbReference>
<proteinExistence type="predicted"/>
<evidence type="ECO:0008006" key="3">
    <source>
        <dbReference type="Google" id="ProtNLM"/>
    </source>
</evidence>
<organism evidence="1 2">
    <name type="scientific">Pseudarthrobacter siccitolerans</name>
    <dbReference type="NCBI Taxonomy" id="861266"/>
    <lineage>
        <taxon>Bacteria</taxon>
        <taxon>Bacillati</taxon>
        <taxon>Actinomycetota</taxon>
        <taxon>Actinomycetes</taxon>
        <taxon>Micrococcales</taxon>
        <taxon>Micrococcaceae</taxon>
        <taxon>Pseudarthrobacter</taxon>
    </lineage>
</organism>
<dbReference type="SUPFAM" id="SSF52309">
    <property type="entry name" value="N-(deoxy)ribosyltransferase-like"/>
    <property type="match status" value="1"/>
</dbReference>